<dbReference type="Proteomes" id="UP001150217">
    <property type="component" value="Unassembled WGS sequence"/>
</dbReference>
<organism evidence="1 2">
    <name type="scientific">Lentinula lateritia</name>
    <dbReference type="NCBI Taxonomy" id="40482"/>
    <lineage>
        <taxon>Eukaryota</taxon>
        <taxon>Fungi</taxon>
        <taxon>Dikarya</taxon>
        <taxon>Basidiomycota</taxon>
        <taxon>Agaricomycotina</taxon>
        <taxon>Agaricomycetes</taxon>
        <taxon>Agaricomycetidae</taxon>
        <taxon>Agaricales</taxon>
        <taxon>Marasmiineae</taxon>
        <taxon>Omphalotaceae</taxon>
        <taxon>Lentinula</taxon>
    </lineage>
</organism>
<proteinExistence type="predicted"/>
<dbReference type="EMBL" id="JANVFT010000032">
    <property type="protein sequence ID" value="KAJ4494482.1"/>
    <property type="molecule type" value="Genomic_DNA"/>
</dbReference>
<protein>
    <submittedName>
        <fullName evidence="1">Uncharacterized protein</fullName>
    </submittedName>
</protein>
<name>A0ABQ8VKK2_9AGAR</name>
<evidence type="ECO:0000313" key="1">
    <source>
        <dbReference type="EMBL" id="KAJ4494482.1"/>
    </source>
</evidence>
<sequence>MAINLQVMLFEDLSCESQTREKSQTNMILESYVHLVPPTIERMRGRKKDDQLCDDAPGHSICILFKRSYRKRWMTPRNAHIKGAQPIISLDNFLFFLNADGSDALRMSFSCCDRYMSFVCLLVHCTHCTMGYISK</sequence>
<gene>
    <name evidence="1" type="ORF">C8R41DRAFT_307501</name>
</gene>
<accession>A0ABQ8VKK2</accession>
<evidence type="ECO:0000313" key="2">
    <source>
        <dbReference type="Proteomes" id="UP001150217"/>
    </source>
</evidence>
<reference evidence="1" key="1">
    <citation type="submission" date="2022-08" db="EMBL/GenBank/DDBJ databases">
        <title>A Global Phylogenomic Analysis of the Shiitake Genus Lentinula.</title>
        <authorList>
            <consortium name="DOE Joint Genome Institute"/>
            <person name="Sierra-Patev S."/>
            <person name="Min B."/>
            <person name="Naranjo-Ortiz M."/>
            <person name="Looney B."/>
            <person name="Konkel Z."/>
            <person name="Slot J.C."/>
            <person name="Sakamoto Y."/>
            <person name="Steenwyk J.L."/>
            <person name="Rokas A."/>
            <person name="Carro J."/>
            <person name="Camarero S."/>
            <person name="Ferreira P."/>
            <person name="Molpeceres G."/>
            <person name="Ruiz-Duenas F.J."/>
            <person name="Serrano A."/>
            <person name="Henrissat B."/>
            <person name="Drula E."/>
            <person name="Hughes K.W."/>
            <person name="Mata J.L."/>
            <person name="Ishikawa N.K."/>
            <person name="Vargas-Isla R."/>
            <person name="Ushijima S."/>
            <person name="Smith C.A."/>
            <person name="Ahrendt S."/>
            <person name="Andreopoulos W."/>
            <person name="He G."/>
            <person name="Labutti K."/>
            <person name="Lipzen A."/>
            <person name="Ng V."/>
            <person name="Riley R."/>
            <person name="Sandor L."/>
            <person name="Barry K."/>
            <person name="Martinez A.T."/>
            <person name="Xiao Y."/>
            <person name="Gibbons J.G."/>
            <person name="Terashima K."/>
            <person name="Grigoriev I.V."/>
            <person name="Hibbett D.S."/>
        </authorList>
    </citation>
    <scope>NUCLEOTIDE SEQUENCE</scope>
    <source>
        <strain evidence="1">RHP3577 ss4</strain>
    </source>
</reference>
<keyword evidence="2" id="KW-1185">Reference proteome</keyword>
<comment type="caution">
    <text evidence="1">The sequence shown here is derived from an EMBL/GenBank/DDBJ whole genome shotgun (WGS) entry which is preliminary data.</text>
</comment>